<accession>A0ABW4JB71</accession>
<dbReference type="EMBL" id="JBHTOP010000026">
    <property type="protein sequence ID" value="MFD1672430.1"/>
    <property type="molecule type" value="Genomic_DNA"/>
</dbReference>
<dbReference type="InterPro" id="IPR011009">
    <property type="entry name" value="Kinase-like_dom_sf"/>
</dbReference>
<reference evidence="3" key="1">
    <citation type="journal article" date="2019" name="Int. J. Syst. Evol. Microbiol.">
        <title>The Global Catalogue of Microorganisms (GCM) 10K type strain sequencing project: providing services to taxonomists for standard genome sequencing and annotation.</title>
        <authorList>
            <consortium name="The Broad Institute Genomics Platform"/>
            <consortium name="The Broad Institute Genome Sequencing Center for Infectious Disease"/>
            <person name="Wu L."/>
            <person name="Ma J."/>
        </authorList>
    </citation>
    <scope>NUCLEOTIDE SEQUENCE [LARGE SCALE GENOMIC DNA]</scope>
    <source>
        <strain evidence="3">CCM 8896</strain>
    </source>
</reference>
<evidence type="ECO:0000259" key="1">
    <source>
        <dbReference type="Pfam" id="PF01636"/>
    </source>
</evidence>
<name>A0ABW4JB71_9LACO</name>
<dbReference type="RefSeq" id="WP_125712169.1">
    <property type="nucleotide sequence ID" value="NZ_JBHTOP010000026.1"/>
</dbReference>
<feature type="domain" description="Aminoglycoside phosphotransferase" evidence="1">
    <location>
        <begin position="28"/>
        <end position="240"/>
    </location>
</feature>
<evidence type="ECO:0000313" key="3">
    <source>
        <dbReference type="Proteomes" id="UP001597267"/>
    </source>
</evidence>
<dbReference type="Pfam" id="PF01636">
    <property type="entry name" value="APH"/>
    <property type="match status" value="1"/>
</dbReference>
<gene>
    <name evidence="2" type="ORF">ACFQ5M_09995</name>
</gene>
<sequence length="332" mass="38023">MADLAKLVSTYVVDRQLMAKLHYQPLDTVTFLAQGEYNRNFLLTTTTQEKLVFRINYGSQINVVQQARYEYEALQLLKPSQRTPEPLYLDDTRTFFEQDIMIETFLPGQPLNYQRDLQTAAEIFAAIHNLPVTPQAYQALKTETKLCTARLQEADELLQPVKTTDKLAPAEIQLLLALRQWCDTHNADAYFAQQPQCLVNTEVNANNFLITPTTGYLIDWEKPVISNSVQDLTQFMVETTTLFRTTTVLTPAEVTGFLTRYSQLTQQPMPQLRANIAHYMPFLLLRALSWCGMLVATYDQKPIQNVEILHKCQSFLQVDFAKPLLAKYGVIL</sequence>
<dbReference type="InterPro" id="IPR002575">
    <property type="entry name" value="Aminoglycoside_PTrfase"/>
</dbReference>
<evidence type="ECO:0000313" key="2">
    <source>
        <dbReference type="EMBL" id="MFD1672430.1"/>
    </source>
</evidence>
<keyword evidence="3" id="KW-1185">Reference proteome</keyword>
<organism evidence="2 3">
    <name type="scientific">Agrilactobacillus yilanensis</name>
    <dbReference type="NCBI Taxonomy" id="2485997"/>
    <lineage>
        <taxon>Bacteria</taxon>
        <taxon>Bacillati</taxon>
        <taxon>Bacillota</taxon>
        <taxon>Bacilli</taxon>
        <taxon>Lactobacillales</taxon>
        <taxon>Lactobacillaceae</taxon>
        <taxon>Agrilactobacillus</taxon>
    </lineage>
</organism>
<proteinExistence type="predicted"/>
<comment type="caution">
    <text evidence="2">The sequence shown here is derived from an EMBL/GenBank/DDBJ whole genome shotgun (WGS) entry which is preliminary data.</text>
</comment>
<dbReference type="Proteomes" id="UP001597267">
    <property type="component" value="Unassembled WGS sequence"/>
</dbReference>
<dbReference type="Gene3D" id="3.90.1200.10">
    <property type="match status" value="1"/>
</dbReference>
<dbReference type="SUPFAM" id="SSF56112">
    <property type="entry name" value="Protein kinase-like (PK-like)"/>
    <property type="match status" value="1"/>
</dbReference>
<protein>
    <submittedName>
        <fullName evidence="2">Phosphotransferase</fullName>
    </submittedName>
</protein>